<feature type="compositionally biased region" description="Basic residues" evidence="1">
    <location>
        <begin position="9"/>
        <end position="27"/>
    </location>
</feature>
<keyword evidence="4" id="KW-1185">Reference proteome</keyword>
<evidence type="ECO:0000313" key="3">
    <source>
        <dbReference type="EMBL" id="KZV29709.1"/>
    </source>
</evidence>
<evidence type="ECO:0000259" key="2">
    <source>
        <dbReference type="Pfam" id="PF16455"/>
    </source>
</evidence>
<evidence type="ECO:0000256" key="1">
    <source>
        <dbReference type="SAM" id="MobiDB-lite"/>
    </source>
</evidence>
<name>A0A2Z7BCC2_9LAMI</name>
<dbReference type="InterPro" id="IPR032752">
    <property type="entry name" value="DC-UbP/UBTD2_N"/>
</dbReference>
<gene>
    <name evidence="3" type="ORF">F511_05803</name>
</gene>
<accession>A0A2Z7BCC2</accession>
<dbReference type="Gene3D" id="1.20.225.20">
    <property type="entry name" value="Ub domain-containing protein, DC-UbP/UBTD2, N-terminal domain"/>
    <property type="match status" value="1"/>
</dbReference>
<dbReference type="InterPro" id="IPR038169">
    <property type="entry name" value="DC-UbP/UBTD2_N_sf"/>
</dbReference>
<evidence type="ECO:0000313" key="4">
    <source>
        <dbReference type="Proteomes" id="UP000250235"/>
    </source>
</evidence>
<feature type="region of interest" description="Disordered" evidence="1">
    <location>
        <begin position="1"/>
        <end position="28"/>
    </location>
</feature>
<protein>
    <recommendedName>
        <fullName evidence="2">DC-UbP/UBTD2 N-terminal domain-containing protein</fullName>
    </recommendedName>
</protein>
<dbReference type="EMBL" id="KV009357">
    <property type="protein sequence ID" value="KZV29709.1"/>
    <property type="molecule type" value="Genomic_DNA"/>
</dbReference>
<feature type="domain" description="DC-UbP/UBTD2 N-terminal" evidence="2">
    <location>
        <begin position="15"/>
        <end position="111"/>
    </location>
</feature>
<dbReference type="InterPro" id="IPR039869">
    <property type="entry name" value="UBTD1/2"/>
</dbReference>
<organism evidence="3 4">
    <name type="scientific">Dorcoceras hygrometricum</name>
    <dbReference type="NCBI Taxonomy" id="472368"/>
    <lineage>
        <taxon>Eukaryota</taxon>
        <taxon>Viridiplantae</taxon>
        <taxon>Streptophyta</taxon>
        <taxon>Embryophyta</taxon>
        <taxon>Tracheophyta</taxon>
        <taxon>Spermatophyta</taxon>
        <taxon>Magnoliopsida</taxon>
        <taxon>eudicotyledons</taxon>
        <taxon>Gunneridae</taxon>
        <taxon>Pentapetalae</taxon>
        <taxon>asterids</taxon>
        <taxon>lamiids</taxon>
        <taxon>Lamiales</taxon>
        <taxon>Gesneriaceae</taxon>
        <taxon>Didymocarpoideae</taxon>
        <taxon>Trichosporeae</taxon>
        <taxon>Loxocarpinae</taxon>
        <taxon>Dorcoceras</taxon>
    </lineage>
</organism>
<dbReference type="Proteomes" id="UP000250235">
    <property type="component" value="Unassembled WGS sequence"/>
</dbReference>
<dbReference type="AlphaFoldDB" id="A0A2Z7BCC2"/>
<sequence length="115" mass="13021">MGCAGSKQTKGRITKIRKPKPWKHPQKLTKSQLIQLQEEFWHTAPHQGGTKEIWDALREAAEADPSVAQAILDRAGIIAHNPDMTVCFDGEGTRYELPKYVLSDPTNLIRDRWNS</sequence>
<dbReference type="PANTHER" id="PTHR13609">
    <property type="entry name" value="UBIQUITIN DOMAIN CONTAINING 1 PROTEIN-RELATED"/>
    <property type="match status" value="1"/>
</dbReference>
<dbReference type="OrthoDB" id="1640476at2759"/>
<reference evidence="3 4" key="1">
    <citation type="journal article" date="2015" name="Proc. Natl. Acad. Sci. U.S.A.">
        <title>The resurrection genome of Boea hygrometrica: A blueprint for survival of dehydration.</title>
        <authorList>
            <person name="Xiao L."/>
            <person name="Yang G."/>
            <person name="Zhang L."/>
            <person name="Yang X."/>
            <person name="Zhao S."/>
            <person name="Ji Z."/>
            <person name="Zhou Q."/>
            <person name="Hu M."/>
            <person name="Wang Y."/>
            <person name="Chen M."/>
            <person name="Xu Y."/>
            <person name="Jin H."/>
            <person name="Xiao X."/>
            <person name="Hu G."/>
            <person name="Bao F."/>
            <person name="Hu Y."/>
            <person name="Wan P."/>
            <person name="Li L."/>
            <person name="Deng X."/>
            <person name="Kuang T."/>
            <person name="Xiang C."/>
            <person name="Zhu J.K."/>
            <person name="Oliver M.J."/>
            <person name="He Y."/>
        </authorList>
    </citation>
    <scope>NUCLEOTIDE SEQUENCE [LARGE SCALE GENOMIC DNA]</scope>
    <source>
        <strain evidence="4">cv. XS01</strain>
    </source>
</reference>
<proteinExistence type="predicted"/>
<dbReference type="Pfam" id="PF16455">
    <property type="entry name" value="UBD"/>
    <property type="match status" value="1"/>
</dbReference>